<evidence type="ECO:0000313" key="2">
    <source>
        <dbReference type="Proteomes" id="UP000887013"/>
    </source>
</evidence>
<comment type="caution">
    <text evidence="1">The sequence shown here is derived from an EMBL/GenBank/DDBJ whole genome shotgun (WGS) entry which is preliminary data.</text>
</comment>
<organism evidence="1 2">
    <name type="scientific">Nephila pilipes</name>
    <name type="common">Giant wood spider</name>
    <name type="synonym">Nephila maculata</name>
    <dbReference type="NCBI Taxonomy" id="299642"/>
    <lineage>
        <taxon>Eukaryota</taxon>
        <taxon>Metazoa</taxon>
        <taxon>Ecdysozoa</taxon>
        <taxon>Arthropoda</taxon>
        <taxon>Chelicerata</taxon>
        <taxon>Arachnida</taxon>
        <taxon>Araneae</taxon>
        <taxon>Araneomorphae</taxon>
        <taxon>Entelegynae</taxon>
        <taxon>Araneoidea</taxon>
        <taxon>Nephilidae</taxon>
        <taxon>Nephila</taxon>
    </lineage>
</organism>
<gene>
    <name evidence="1" type="ORF">NPIL_256261</name>
</gene>
<dbReference type="AlphaFoldDB" id="A0A8X6QKJ0"/>
<dbReference type="OrthoDB" id="6515318at2759"/>
<name>A0A8X6QKJ0_NEPPI</name>
<dbReference type="EMBL" id="BMAW01081333">
    <property type="protein sequence ID" value="GFU23916.1"/>
    <property type="molecule type" value="Genomic_DNA"/>
</dbReference>
<reference evidence="1" key="1">
    <citation type="submission" date="2020-08" db="EMBL/GenBank/DDBJ databases">
        <title>Multicomponent nature underlies the extraordinary mechanical properties of spider dragline silk.</title>
        <authorList>
            <person name="Kono N."/>
            <person name="Nakamura H."/>
            <person name="Mori M."/>
            <person name="Yoshida Y."/>
            <person name="Ohtoshi R."/>
            <person name="Malay A.D."/>
            <person name="Moran D.A.P."/>
            <person name="Tomita M."/>
            <person name="Numata K."/>
            <person name="Arakawa K."/>
        </authorList>
    </citation>
    <scope>NUCLEOTIDE SEQUENCE</scope>
</reference>
<dbReference type="Proteomes" id="UP000887013">
    <property type="component" value="Unassembled WGS sequence"/>
</dbReference>
<accession>A0A8X6QKJ0</accession>
<keyword evidence="2" id="KW-1185">Reference proteome</keyword>
<proteinExistence type="predicted"/>
<sequence length="126" mass="14486">MLNYNIDLSNKSRDKSCENNANDWKEFSHRPRKKAVVNFGLKTRHDCLAEHLKKIGILTNSLCPICKTDTMNRERTLTRLPRPGPNYNLEVIVGTKCRFEDKRSPHRLNMDVGLRTGRAVECSSLS</sequence>
<protein>
    <submittedName>
        <fullName evidence="1">Uncharacterized protein</fullName>
    </submittedName>
</protein>
<evidence type="ECO:0000313" key="1">
    <source>
        <dbReference type="EMBL" id="GFU23916.1"/>
    </source>
</evidence>